<accession>A0A9P6VKL1</accession>
<keyword evidence="1" id="KW-0732">Signal</keyword>
<gene>
    <name evidence="3" type="ORF">D0Z07_3882</name>
</gene>
<sequence length="197" mass="19360">MFVKSTIAVALLASFVAAQGSTANSTIDPTTVDNTLKSQWCASEISTCGTLCGGTYDSNSCDPGTLNSTCTCTNGSAPGLQYYAASLDAQVCQQIYSNCITAGANDKAAQDVCTANQKKNCGTLDIANFTASAAPSSTSSSSSSASATAAATTSPAAGTSASTSSSKAAAATMMALGREYGSGVVAVGVAAAFGLMI</sequence>
<proteinExistence type="predicted"/>
<reference evidence="3" key="1">
    <citation type="submission" date="2019-07" db="EMBL/GenBank/DDBJ databases">
        <title>Hyphodiscus hymeniophilus genome sequencing and assembly.</title>
        <authorList>
            <person name="Kramer G."/>
            <person name="Nodwell J."/>
        </authorList>
    </citation>
    <scope>NUCLEOTIDE SEQUENCE</scope>
    <source>
        <strain evidence="3">ATCC 34498</strain>
    </source>
</reference>
<feature type="domain" description="DUF7707" evidence="2">
    <location>
        <begin position="26"/>
        <end position="125"/>
    </location>
</feature>
<comment type="caution">
    <text evidence="3">The sequence shown here is derived from an EMBL/GenBank/DDBJ whole genome shotgun (WGS) entry which is preliminary data.</text>
</comment>
<dbReference type="Pfam" id="PF24808">
    <property type="entry name" value="DUF7707"/>
    <property type="match status" value="1"/>
</dbReference>
<protein>
    <recommendedName>
        <fullName evidence="2">DUF7707 domain-containing protein</fullName>
    </recommendedName>
</protein>
<dbReference type="InterPro" id="IPR056124">
    <property type="entry name" value="DUF7707"/>
</dbReference>
<dbReference type="AlphaFoldDB" id="A0A9P6VKL1"/>
<feature type="chain" id="PRO_5040172147" description="DUF7707 domain-containing protein" evidence="1">
    <location>
        <begin position="19"/>
        <end position="197"/>
    </location>
</feature>
<dbReference type="OrthoDB" id="2121879at2759"/>
<keyword evidence="4" id="KW-1185">Reference proteome</keyword>
<dbReference type="EMBL" id="VNKQ01000007">
    <property type="protein sequence ID" value="KAG0649763.1"/>
    <property type="molecule type" value="Genomic_DNA"/>
</dbReference>
<dbReference type="PANTHER" id="PTHR38118:SF3">
    <property type="entry name" value="ANCHORED CELL WALL PROTEIN 11"/>
    <property type="match status" value="1"/>
</dbReference>
<evidence type="ECO:0000313" key="4">
    <source>
        <dbReference type="Proteomes" id="UP000785200"/>
    </source>
</evidence>
<evidence type="ECO:0000313" key="3">
    <source>
        <dbReference type="EMBL" id="KAG0649763.1"/>
    </source>
</evidence>
<evidence type="ECO:0000256" key="1">
    <source>
        <dbReference type="SAM" id="SignalP"/>
    </source>
</evidence>
<organism evidence="3 4">
    <name type="scientific">Hyphodiscus hymeniophilus</name>
    <dbReference type="NCBI Taxonomy" id="353542"/>
    <lineage>
        <taxon>Eukaryota</taxon>
        <taxon>Fungi</taxon>
        <taxon>Dikarya</taxon>
        <taxon>Ascomycota</taxon>
        <taxon>Pezizomycotina</taxon>
        <taxon>Leotiomycetes</taxon>
        <taxon>Helotiales</taxon>
        <taxon>Hyphodiscaceae</taxon>
        <taxon>Hyphodiscus</taxon>
    </lineage>
</organism>
<evidence type="ECO:0000259" key="2">
    <source>
        <dbReference type="Pfam" id="PF24808"/>
    </source>
</evidence>
<dbReference type="Proteomes" id="UP000785200">
    <property type="component" value="Unassembled WGS sequence"/>
</dbReference>
<name>A0A9P6VKL1_9HELO</name>
<feature type="signal peptide" evidence="1">
    <location>
        <begin position="1"/>
        <end position="18"/>
    </location>
</feature>
<dbReference type="PANTHER" id="PTHR38118">
    <property type="entry name" value="ANCHORED CELL WALL PROTEIN 11-RELATED"/>
    <property type="match status" value="1"/>
</dbReference>